<dbReference type="Proteomes" id="UP000179769">
    <property type="component" value="Unassembled WGS sequence"/>
</dbReference>
<name>A0A1S1PUQ6_9ACTN</name>
<evidence type="ECO:0000313" key="2">
    <source>
        <dbReference type="Proteomes" id="UP000179769"/>
    </source>
</evidence>
<dbReference type="EMBL" id="MAXA01000234">
    <property type="protein sequence ID" value="OHV24675.1"/>
    <property type="molecule type" value="Genomic_DNA"/>
</dbReference>
<sequence>MISHAGDDHPDPYDQFWFDGKDEQAGFALSRHPDRNHEKVAFIHARADFSLDAGRSFFGCRREL</sequence>
<accession>A0A1S1PUQ6</accession>
<dbReference type="AlphaFoldDB" id="A0A1S1PUQ6"/>
<dbReference type="RefSeq" id="WP_071065466.1">
    <property type="nucleotide sequence ID" value="NZ_JBFLUH010000037.1"/>
</dbReference>
<protein>
    <submittedName>
        <fullName evidence="1">Uncharacterized protein</fullName>
    </submittedName>
</protein>
<proteinExistence type="predicted"/>
<gene>
    <name evidence="1" type="ORF">BBK14_23145</name>
</gene>
<reference evidence="2" key="1">
    <citation type="submission" date="2016-07" db="EMBL/GenBank/DDBJ databases">
        <title>Frankia sp. NRRL B-16219 Genome sequencing.</title>
        <authorList>
            <person name="Ghodhbane-Gtari F."/>
            <person name="Swanson E."/>
            <person name="Gueddou A."/>
            <person name="Louati M."/>
            <person name="Nouioui I."/>
            <person name="Hezbri K."/>
            <person name="Abebe-Akele F."/>
            <person name="Simpson S."/>
            <person name="Morris K."/>
            <person name="Thomas K."/>
            <person name="Gtari M."/>
            <person name="Tisa L.S."/>
        </authorList>
    </citation>
    <scope>NUCLEOTIDE SEQUENCE [LARGE SCALE GENOMIC DNA]</scope>
    <source>
        <strain evidence="2">NRRL B-16219</strain>
    </source>
</reference>
<evidence type="ECO:0000313" key="1">
    <source>
        <dbReference type="EMBL" id="OHV24675.1"/>
    </source>
</evidence>
<organism evidence="1 2">
    <name type="scientific">Parafrankia soli</name>
    <dbReference type="NCBI Taxonomy" id="2599596"/>
    <lineage>
        <taxon>Bacteria</taxon>
        <taxon>Bacillati</taxon>
        <taxon>Actinomycetota</taxon>
        <taxon>Actinomycetes</taxon>
        <taxon>Frankiales</taxon>
        <taxon>Frankiaceae</taxon>
        <taxon>Parafrankia</taxon>
    </lineage>
</organism>
<comment type="caution">
    <text evidence="1">The sequence shown here is derived from an EMBL/GenBank/DDBJ whole genome shotgun (WGS) entry which is preliminary data.</text>
</comment>
<keyword evidence="2" id="KW-1185">Reference proteome</keyword>